<feature type="region of interest" description="Disordered" evidence="1">
    <location>
        <begin position="1"/>
        <end position="22"/>
    </location>
</feature>
<organism evidence="2 3">
    <name type="scientific">Periplaneta americana</name>
    <name type="common">American cockroach</name>
    <name type="synonym">Blatta americana</name>
    <dbReference type="NCBI Taxonomy" id="6978"/>
    <lineage>
        <taxon>Eukaryota</taxon>
        <taxon>Metazoa</taxon>
        <taxon>Ecdysozoa</taxon>
        <taxon>Arthropoda</taxon>
        <taxon>Hexapoda</taxon>
        <taxon>Insecta</taxon>
        <taxon>Pterygota</taxon>
        <taxon>Neoptera</taxon>
        <taxon>Polyneoptera</taxon>
        <taxon>Dictyoptera</taxon>
        <taxon>Blattodea</taxon>
        <taxon>Blattoidea</taxon>
        <taxon>Blattidae</taxon>
        <taxon>Blattinae</taxon>
        <taxon>Periplaneta</taxon>
    </lineage>
</organism>
<gene>
    <name evidence="2" type="ORF">ANN_26101</name>
</gene>
<feature type="compositionally biased region" description="Polar residues" evidence="1">
    <location>
        <begin position="1"/>
        <end position="12"/>
    </location>
</feature>
<keyword evidence="3" id="KW-1185">Reference proteome</keyword>
<protein>
    <submittedName>
        <fullName evidence="2">Uncharacterized protein</fullName>
    </submittedName>
</protein>
<dbReference type="Proteomes" id="UP001148838">
    <property type="component" value="Unassembled WGS sequence"/>
</dbReference>
<proteinExistence type="predicted"/>
<reference evidence="2 3" key="1">
    <citation type="journal article" date="2022" name="Allergy">
        <title>Genome assembly and annotation of Periplaneta americana reveal a comprehensive cockroach allergen profile.</title>
        <authorList>
            <person name="Wang L."/>
            <person name="Xiong Q."/>
            <person name="Saelim N."/>
            <person name="Wang L."/>
            <person name="Nong W."/>
            <person name="Wan A.T."/>
            <person name="Shi M."/>
            <person name="Liu X."/>
            <person name="Cao Q."/>
            <person name="Hui J.H.L."/>
            <person name="Sookrung N."/>
            <person name="Leung T.F."/>
            <person name="Tungtrongchitr A."/>
            <person name="Tsui S.K.W."/>
        </authorList>
    </citation>
    <scope>NUCLEOTIDE SEQUENCE [LARGE SCALE GENOMIC DNA]</scope>
    <source>
        <strain evidence="2">PWHHKU_190912</strain>
    </source>
</reference>
<dbReference type="EMBL" id="JAJSOF020000036">
    <property type="protein sequence ID" value="KAJ4429100.1"/>
    <property type="molecule type" value="Genomic_DNA"/>
</dbReference>
<comment type="caution">
    <text evidence="2">The sequence shown here is derived from an EMBL/GenBank/DDBJ whole genome shotgun (WGS) entry which is preliminary data.</text>
</comment>
<evidence type="ECO:0000313" key="2">
    <source>
        <dbReference type="EMBL" id="KAJ4429100.1"/>
    </source>
</evidence>
<name>A0ABQ8S5D5_PERAM</name>
<feature type="region of interest" description="Disordered" evidence="1">
    <location>
        <begin position="37"/>
        <end position="59"/>
    </location>
</feature>
<evidence type="ECO:0000313" key="3">
    <source>
        <dbReference type="Proteomes" id="UP001148838"/>
    </source>
</evidence>
<accession>A0ABQ8S5D5</accession>
<evidence type="ECO:0000256" key="1">
    <source>
        <dbReference type="SAM" id="MobiDB-lite"/>
    </source>
</evidence>
<sequence length="77" mass="8925">MNNDLESETNSARIAENPHDNVLRNLSTPTKCYFENDERDSKHTKLTSRDSKDKCSEHSERERQLVLFISSVNVTIE</sequence>